<feature type="domain" description="HSF-type DNA-binding" evidence="7">
    <location>
        <begin position="8"/>
        <end position="104"/>
    </location>
</feature>
<dbReference type="Proteomes" id="UP000467841">
    <property type="component" value="Unassembled WGS sequence"/>
</dbReference>
<feature type="coiled-coil region" evidence="6">
    <location>
        <begin position="103"/>
        <end position="135"/>
    </location>
</feature>
<organism evidence="8 9">
    <name type="scientific">Microthlaspi erraticum</name>
    <dbReference type="NCBI Taxonomy" id="1685480"/>
    <lineage>
        <taxon>Eukaryota</taxon>
        <taxon>Viridiplantae</taxon>
        <taxon>Streptophyta</taxon>
        <taxon>Embryophyta</taxon>
        <taxon>Tracheophyta</taxon>
        <taxon>Spermatophyta</taxon>
        <taxon>Magnoliopsida</taxon>
        <taxon>eudicotyledons</taxon>
        <taxon>Gunneridae</taxon>
        <taxon>Pentapetalae</taxon>
        <taxon>rosids</taxon>
        <taxon>malvids</taxon>
        <taxon>Brassicales</taxon>
        <taxon>Brassicaceae</taxon>
        <taxon>Coluteocarpeae</taxon>
        <taxon>Microthlaspi</taxon>
    </lineage>
</organism>
<dbReference type="GO" id="GO:0006357">
    <property type="term" value="P:regulation of transcription by RNA polymerase II"/>
    <property type="evidence" value="ECO:0007669"/>
    <property type="project" value="TreeGrafter"/>
</dbReference>
<dbReference type="AlphaFoldDB" id="A0A6D2L5V7"/>
<accession>A0A6D2L5V7</accession>
<keyword evidence="2" id="KW-0346">Stress response</keyword>
<evidence type="ECO:0000256" key="2">
    <source>
        <dbReference type="ARBA" id="ARBA00023016"/>
    </source>
</evidence>
<evidence type="ECO:0000313" key="9">
    <source>
        <dbReference type="Proteomes" id="UP000467841"/>
    </source>
</evidence>
<dbReference type="InterPro" id="IPR036388">
    <property type="entry name" value="WH-like_DNA-bd_sf"/>
</dbReference>
<reference evidence="8" key="1">
    <citation type="submission" date="2020-01" db="EMBL/GenBank/DDBJ databases">
        <authorList>
            <person name="Mishra B."/>
        </authorList>
    </citation>
    <scope>NUCLEOTIDE SEQUENCE [LARGE SCALE GENOMIC DNA]</scope>
</reference>
<dbReference type="SUPFAM" id="SSF46785">
    <property type="entry name" value="Winged helix' DNA-binding domain"/>
    <property type="match status" value="1"/>
</dbReference>
<comment type="similarity">
    <text evidence="5">Belongs to the HSF family.</text>
</comment>
<dbReference type="OrthoDB" id="60033at2759"/>
<keyword evidence="9" id="KW-1185">Reference proteome</keyword>
<evidence type="ECO:0000256" key="3">
    <source>
        <dbReference type="ARBA" id="ARBA00023125"/>
    </source>
</evidence>
<dbReference type="PANTHER" id="PTHR10015:SF384">
    <property type="entry name" value="DNA-BINDING PROTEIN-RELATED"/>
    <property type="match status" value="1"/>
</dbReference>
<proteinExistence type="inferred from homology"/>
<dbReference type="GO" id="GO:0005634">
    <property type="term" value="C:nucleus"/>
    <property type="evidence" value="ECO:0007669"/>
    <property type="project" value="UniProtKB-SubCell"/>
</dbReference>
<name>A0A6D2L5V7_9BRAS</name>
<comment type="subcellular location">
    <subcellularLocation>
        <location evidence="1">Nucleus</location>
    </subcellularLocation>
</comment>
<dbReference type="GO" id="GO:0000978">
    <property type="term" value="F:RNA polymerase II cis-regulatory region sequence-specific DNA binding"/>
    <property type="evidence" value="ECO:0007669"/>
    <property type="project" value="TreeGrafter"/>
</dbReference>
<evidence type="ECO:0000256" key="1">
    <source>
        <dbReference type="ARBA" id="ARBA00004123"/>
    </source>
</evidence>
<dbReference type="Pfam" id="PF00447">
    <property type="entry name" value="HSF_DNA-bind"/>
    <property type="match status" value="1"/>
</dbReference>
<evidence type="ECO:0000259" key="7">
    <source>
        <dbReference type="SMART" id="SM00415"/>
    </source>
</evidence>
<keyword evidence="4" id="KW-0539">Nucleus</keyword>
<evidence type="ECO:0000313" key="8">
    <source>
        <dbReference type="EMBL" id="CAA7055312.1"/>
    </source>
</evidence>
<dbReference type="GO" id="GO:0003700">
    <property type="term" value="F:DNA-binding transcription factor activity"/>
    <property type="evidence" value="ECO:0007669"/>
    <property type="project" value="InterPro"/>
</dbReference>
<comment type="caution">
    <text evidence="8">The sequence shown here is derived from an EMBL/GenBank/DDBJ whole genome shotgun (WGS) entry which is preliminary data.</text>
</comment>
<dbReference type="GO" id="GO:0034605">
    <property type="term" value="P:cellular response to heat"/>
    <property type="evidence" value="ECO:0007669"/>
    <property type="project" value="TreeGrafter"/>
</dbReference>
<evidence type="ECO:0000256" key="4">
    <source>
        <dbReference type="ARBA" id="ARBA00023242"/>
    </source>
</evidence>
<dbReference type="InterPro" id="IPR036390">
    <property type="entry name" value="WH_DNA-bd_sf"/>
</dbReference>
<keyword evidence="3" id="KW-0238">DNA-binding</keyword>
<evidence type="ECO:0000256" key="5">
    <source>
        <dbReference type="RuleBase" id="RU004020"/>
    </source>
</evidence>
<sequence length="138" mass="16208">MTHSFPRGLPSFYIRVYKIVDDPSLDPIISWSKSNNSFIVWNVEEFCRVISPKSVGLGRSISRFFCDLRYHGFKRINGRPGRLEFGHDDFVRGQPQLLKKMMVKTWTERMEKNKAKKARAKARKARVKVEHLLQNLQI</sequence>
<keyword evidence="6" id="KW-0175">Coiled coil</keyword>
<evidence type="ECO:0000256" key="6">
    <source>
        <dbReference type="SAM" id="Coils"/>
    </source>
</evidence>
<gene>
    <name evidence="8" type="ORF">MERR_LOCUS42548</name>
</gene>
<dbReference type="EMBL" id="CACVBM020001607">
    <property type="protein sequence ID" value="CAA7055312.1"/>
    <property type="molecule type" value="Genomic_DNA"/>
</dbReference>
<protein>
    <recommendedName>
        <fullName evidence="7">HSF-type DNA-binding domain-containing protein</fullName>
    </recommendedName>
</protein>
<dbReference type="InterPro" id="IPR000232">
    <property type="entry name" value="HSF_DNA-bd"/>
</dbReference>
<dbReference type="Gene3D" id="1.10.10.10">
    <property type="entry name" value="Winged helix-like DNA-binding domain superfamily/Winged helix DNA-binding domain"/>
    <property type="match status" value="1"/>
</dbReference>
<dbReference type="SMART" id="SM00415">
    <property type="entry name" value="HSF"/>
    <property type="match status" value="1"/>
</dbReference>
<dbReference type="PANTHER" id="PTHR10015">
    <property type="entry name" value="HEAT SHOCK TRANSCRIPTION FACTOR"/>
    <property type="match status" value="1"/>
</dbReference>